<keyword evidence="2" id="KW-1185">Reference proteome</keyword>
<evidence type="ECO:0000313" key="2">
    <source>
        <dbReference type="Proteomes" id="UP001362999"/>
    </source>
</evidence>
<proteinExistence type="predicted"/>
<comment type="caution">
    <text evidence="1">The sequence shown here is derived from an EMBL/GenBank/DDBJ whole genome shotgun (WGS) entry which is preliminary data.</text>
</comment>
<gene>
    <name evidence="1" type="ORF">R3P38DRAFT_3374919</name>
</gene>
<evidence type="ECO:0000313" key="1">
    <source>
        <dbReference type="EMBL" id="KAK6984813.1"/>
    </source>
</evidence>
<dbReference type="EMBL" id="JAWWNJ010000134">
    <property type="protein sequence ID" value="KAK6984813.1"/>
    <property type="molecule type" value="Genomic_DNA"/>
</dbReference>
<reference evidence="1 2" key="1">
    <citation type="journal article" date="2024" name="J Genomics">
        <title>Draft genome sequencing and assembly of Favolaschia claudopus CIRM-BRFM 2984 isolated from oak limbs.</title>
        <authorList>
            <person name="Navarro D."/>
            <person name="Drula E."/>
            <person name="Chaduli D."/>
            <person name="Cazenave R."/>
            <person name="Ahrendt S."/>
            <person name="Wang J."/>
            <person name="Lipzen A."/>
            <person name="Daum C."/>
            <person name="Barry K."/>
            <person name="Grigoriev I.V."/>
            <person name="Favel A."/>
            <person name="Rosso M.N."/>
            <person name="Martin F."/>
        </authorList>
    </citation>
    <scope>NUCLEOTIDE SEQUENCE [LARGE SCALE GENOMIC DNA]</scope>
    <source>
        <strain evidence="1 2">CIRM-BRFM 2984</strain>
    </source>
</reference>
<name>A0AAV9ZKR4_9AGAR</name>
<dbReference type="Proteomes" id="UP001362999">
    <property type="component" value="Unassembled WGS sequence"/>
</dbReference>
<sequence length="229" mass="26140">MCLDSGAGNLEESDVDAARQIGRRTMPVLRSLTLLIFRDLIVWDRLLDFWPRIWAHIQFECRFIDVLPEVFPLDDPEVQLTSTGFTRQRTLLFLKPPGVTAHLARIWRLFVHNERFRNLRSVGSNLNVAFSNIPLVRDIDHTPNFITGAGEGINDLVSLILDYLDLAITDNGALLPSIVIFVVYMASRIGSAGVELLLEQGFIRRLVKLVDGRYSPNRRRSKNFWVLVL</sequence>
<dbReference type="AlphaFoldDB" id="A0AAV9ZKR4"/>
<protein>
    <submittedName>
        <fullName evidence="1">Uncharacterized protein</fullName>
    </submittedName>
</protein>
<accession>A0AAV9ZKR4</accession>
<organism evidence="1 2">
    <name type="scientific">Favolaschia claudopus</name>
    <dbReference type="NCBI Taxonomy" id="2862362"/>
    <lineage>
        <taxon>Eukaryota</taxon>
        <taxon>Fungi</taxon>
        <taxon>Dikarya</taxon>
        <taxon>Basidiomycota</taxon>
        <taxon>Agaricomycotina</taxon>
        <taxon>Agaricomycetes</taxon>
        <taxon>Agaricomycetidae</taxon>
        <taxon>Agaricales</taxon>
        <taxon>Marasmiineae</taxon>
        <taxon>Mycenaceae</taxon>
        <taxon>Favolaschia</taxon>
    </lineage>
</organism>